<accession>A9MPH2</accession>
<reference evidence="2 3" key="1">
    <citation type="submission" date="2007-11" db="EMBL/GenBank/DDBJ databases">
        <authorList>
            <consortium name="The Salmonella enterica serovar Arizonae Genome Sequencing Project"/>
            <person name="McClelland M."/>
            <person name="Sanderson E.K."/>
            <person name="Porwollik S."/>
            <person name="Spieth J."/>
            <person name="Clifton W.S."/>
            <person name="Fulton R."/>
            <person name="Chunyan W."/>
            <person name="Wollam A."/>
            <person name="Shah N."/>
            <person name="Pepin K."/>
            <person name="Bhonagiri V."/>
            <person name="Nash W."/>
            <person name="Johnson M."/>
            <person name="Thiruvilangam P."/>
            <person name="Wilson R."/>
        </authorList>
    </citation>
    <scope>NUCLEOTIDE SEQUENCE [LARGE SCALE GENOMIC DNA]</scope>
    <source>
        <strain evidence="3">ATCC BAA-731 / CDC346-86 / RSK2980</strain>
    </source>
</reference>
<sequence>MMNMDSAQRNVRMVFSPQHQLMQKHRRIQAAAKGGQNTARRE</sequence>
<dbReference type="Proteomes" id="UP000002084">
    <property type="component" value="Chromosome"/>
</dbReference>
<organism evidence="2 3">
    <name type="scientific">Salmonella arizonae (strain ATCC BAA-731 / CDC346-86 / RSK2980)</name>
    <dbReference type="NCBI Taxonomy" id="41514"/>
    <lineage>
        <taxon>Bacteria</taxon>
        <taxon>Pseudomonadati</taxon>
        <taxon>Pseudomonadota</taxon>
        <taxon>Gammaproteobacteria</taxon>
        <taxon>Enterobacterales</taxon>
        <taxon>Enterobacteriaceae</taxon>
        <taxon>Salmonella</taxon>
    </lineage>
</organism>
<dbReference type="AlphaFoldDB" id="A9MPH2"/>
<dbReference type="HOGENOM" id="CLU_3276383_0_0_6"/>
<dbReference type="EMBL" id="CP000880">
    <property type="protein sequence ID" value="ABX22615.1"/>
    <property type="molecule type" value="Genomic_DNA"/>
</dbReference>
<evidence type="ECO:0000313" key="2">
    <source>
        <dbReference type="EMBL" id="ABX22615.1"/>
    </source>
</evidence>
<feature type="region of interest" description="Disordered" evidence="1">
    <location>
        <begin position="16"/>
        <end position="42"/>
    </location>
</feature>
<evidence type="ECO:0000256" key="1">
    <source>
        <dbReference type="SAM" id="MobiDB-lite"/>
    </source>
</evidence>
<gene>
    <name evidence="2" type="ordered locus">SARI_02766</name>
</gene>
<protein>
    <submittedName>
        <fullName evidence="2">Uncharacterized protein</fullName>
    </submittedName>
</protein>
<evidence type="ECO:0000313" key="3">
    <source>
        <dbReference type="Proteomes" id="UP000002084"/>
    </source>
</evidence>
<name>A9MPH2_SALAR</name>
<keyword evidence="3" id="KW-1185">Reference proteome</keyword>
<proteinExistence type="predicted"/>
<dbReference type="KEGG" id="ses:SARI_02766"/>